<feature type="compositionally biased region" description="Polar residues" evidence="1">
    <location>
        <begin position="1061"/>
        <end position="1081"/>
    </location>
</feature>
<dbReference type="KEGG" id="dha:DEHA2F22110g"/>
<evidence type="ECO:0000313" key="2">
    <source>
        <dbReference type="EMBL" id="CAG89705.2"/>
    </source>
</evidence>
<feature type="compositionally biased region" description="Basic and acidic residues" evidence="1">
    <location>
        <begin position="963"/>
        <end position="985"/>
    </location>
</feature>
<feature type="compositionally biased region" description="Polar residues" evidence="1">
    <location>
        <begin position="148"/>
        <end position="158"/>
    </location>
</feature>
<reference evidence="2 3" key="1">
    <citation type="journal article" date="2004" name="Nature">
        <title>Genome evolution in yeasts.</title>
        <authorList>
            <consortium name="Genolevures"/>
            <person name="Dujon B."/>
            <person name="Sherman D."/>
            <person name="Fischer G."/>
            <person name="Durrens P."/>
            <person name="Casaregola S."/>
            <person name="Lafontaine I."/>
            <person name="de Montigny J."/>
            <person name="Marck C."/>
            <person name="Neuveglise C."/>
            <person name="Talla E."/>
            <person name="Goffard N."/>
            <person name="Frangeul L."/>
            <person name="Aigle M."/>
            <person name="Anthouard V."/>
            <person name="Babour A."/>
            <person name="Barbe V."/>
            <person name="Barnay S."/>
            <person name="Blanchin S."/>
            <person name="Beckerich J.M."/>
            <person name="Beyne E."/>
            <person name="Bleykasten C."/>
            <person name="Boisrame A."/>
            <person name="Boyer J."/>
            <person name="Cattolico L."/>
            <person name="Confanioleri F."/>
            <person name="de Daruvar A."/>
            <person name="Despons L."/>
            <person name="Fabre E."/>
            <person name="Fairhead C."/>
            <person name="Ferry-Dumazet H."/>
            <person name="Groppi A."/>
            <person name="Hantraye F."/>
            <person name="Hennequin C."/>
            <person name="Jauniaux N."/>
            <person name="Joyet P."/>
            <person name="Kachouri R."/>
            <person name="Kerrest A."/>
            <person name="Koszul R."/>
            <person name="Lemaire M."/>
            <person name="Lesur I."/>
            <person name="Ma L."/>
            <person name="Muller H."/>
            <person name="Nicaud J.M."/>
            <person name="Nikolski M."/>
            <person name="Oztas S."/>
            <person name="Ozier-Kalogeropoulos O."/>
            <person name="Pellenz S."/>
            <person name="Potier S."/>
            <person name="Richard G.F."/>
            <person name="Straub M.L."/>
            <person name="Suleau A."/>
            <person name="Swennene D."/>
            <person name="Tekaia F."/>
            <person name="Wesolowski-Louvel M."/>
            <person name="Westhof E."/>
            <person name="Wirth B."/>
            <person name="Zeniou-Meyer M."/>
            <person name="Zivanovic I."/>
            <person name="Bolotin-Fukuhara M."/>
            <person name="Thierry A."/>
            <person name="Bouchier C."/>
            <person name="Caudron B."/>
            <person name="Scarpelli C."/>
            <person name="Gaillardin C."/>
            <person name="Weissenbach J."/>
            <person name="Wincker P."/>
            <person name="Souciet J.L."/>
        </authorList>
    </citation>
    <scope>NUCLEOTIDE SEQUENCE [LARGE SCALE GENOMIC DNA]</scope>
    <source>
        <strain evidence="3">ATCC 36239 / CBS 767 / BCRC 21394 / JCM 1990 / NBRC 0083 / IGC 2968</strain>
    </source>
</reference>
<feature type="compositionally biased region" description="Polar residues" evidence="1">
    <location>
        <begin position="64"/>
        <end position="75"/>
    </location>
</feature>
<feature type="compositionally biased region" description="Basic and acidic residues" evidence="1">
    <location>
        <begin position="812"/>
        <end position="824"/>
    </location>
</feature>
<feature type="compositionally biased region" description="Basic and acidic residues" evidence="1">
    <location>
        <begin position="1198"/>
        <end position="1223"/>
    </location>
</feature>
<keyword evidence="3" id="KW-1185">Reference proteome</keyword>
<feature type="compositionally biased region" description="Polar residues" evidence="1">
    <location>
        <begin position="385"/>
        <end position="402"/>
    </location>
</feature>
<feature type="compositionally biased region" description="Basic and acidic residues" evidence="1">
    <location>
        <begin position="531"/>
        <end position="540"/>
    </location>
</feature>
<feature type="compositionally biased region" description="Polar residues" evidence="1">
    <location>
        <begin position="412"/>
        <end position="442"/>
    </location>
</feature>
<feature type="region of interest" description="Disordered" evidence="1">
    <location>
        <begin position="385"/>
        <end position="448"/>
    </location>
</feature>
<feature type="compositionally biased region" description="Acidic residues" evidence="1">
    <location>
        <begin position="950"/>
        <end position="961"/>
    </location>
</feature>
<dbReference type="HOGENOM" id="CLU_266371_0_0_1"/>
<sequence>MVNFFSKGRRRPDSYQGFSKYTDELNRYSNQESNNVAGVASTGISRSQSMTQGAGQAAMIALQRHNQQQNSSTPRQGAGVKQPVRRANSLTAASNRSNSMRSYTYHPKPSYTVGQPLGSTNQGGARRFNSLNSKSSVGSYHKPGARANSLTSQNSFVRSRSPPVLYEQDEGEEEGDVTVTTKTTKVVDSQGRVSSVTVETIKTFADGSTVTNTTTKNISRNNSRANSLNSQSMASKGNSGKHNSMLSNNAGGSYNLSKIDEDLQDFDYNYELDHDTLTQKGHGHPHVDNAMYDSIHDENFHGQGLRLNHGSTCHGDDFGSPELHSYGGGGNESIYSTGLKSITSESSKPLKSILKKKNNINDKGPDDAEGFADAVDELQSNQLDTKQNDTQHPYKSLSSPQFNEPPKFRVPQSPNMQAPQQPNRISTNTGNKRTHSLMSSPISRHDDVLSDKSEASNSIKFSEKHETIPIFYNDNKPKEPEHAKSSDKDFYSIAMQVAMERVYGNKEYQQSPKLEGKRAMSLNSHTSPIQEPKKENRTQELNEQGVNDDYVYQNHHKDFVGLSLRDNVEPKQTSRKERAKEEKKQQKSEMKEQKQKMKEKEKEEAENLKTSSKEQKKSQKAQKHGRFASLFGRRKSTSNDDSILTSDGELNKHGTDNNSQPTASNNNPIHESAKSVGSEAEYQKLNHKDFGQEDTSRAGGKVKNEGAAGFTVLNPETERGNGSNIETQPITNNSTSIPIRDPNYRRNLDPNQSHVNQGLNNNKPEYDTSVGYISNRDNSFNNAPPRPVFSNEGSGSYSMRFPRTDSATSDTKNLEDLPSRRDETGLNLNSEPQVRNVEDSNAGQQRFQDMAGPVPDVDSSILRAIVQNESEVDPSFNHDEPDLIQKTTLDPSANLINDRTSVYSNDAEEKRKGKVLDPITVPVLNEIKSETTSIESQSNKYKDLGTELESNNDNDADELFGSEDVHGYPEPGREVRDQDIQEKKGNSSQTLQESFNNEEIPKPDFVRQISSNDDLIDEAVLVNEDDVKGYDNINTLSDDPITSSVAQNQYSQEPIISNFEDQNNVNPAVAGTNNQTSSSKYNDSEELGRAPEYEKSFMGKIDSPSQAGETFSNNKEPVDFSPASVNGALEHNNFNKTSNLSNSEAANNSPQNLQSTEPIHDGFTTNEATNKGTGNAADATEAANRDQLQSTYLPKSSFEHMQREESGSPVVVHDDHDINETKPSKKGNKFKQKLFKYFVNSYNN</sequence>
<accession>Q6BKG7</accession>
<feature type="compositionally biased region" description="Polar residues" evidence="1">
    <location>
        <begin position="771"/>
        <end position="782"/>
    </location>
</feature>
<feature type="compositionally biased region" description="Polar residues" evidence="1">
    <location>
        <begin position="1150"/>
        <end position="1173"/>
    </location>
</feature>
<feature type="compositionally biased region" description="Polar residues" evidence="1">
    <location>
        <begin position="749"/>
        <end position="763"/>
    </location>
</feature>
<feature type="region of interest" description="Disordered" evidence="1">
    <location>
        <begin position="1061"/>
        <end position="1087"/>
    </location>
</feature>
<feature type="compositionally biased region" description="Polar residues" evidence="1">
    <location>
        <begin position="233"/>
        <end position="249"/>
    </location>
</feature>
<feature type="compositionally biased region" description="Polar residues" evidence="1">
    <location>
        <begin position="930"/>
        <end position="939"/>
    </location>
</feature>
<feature type="compositionally biased region" description="Basic and acidic residues" evidence="1">
    <location>
        <begin position="681"/>
        <end position="696"/>
    </location>
</feature>
<evidence type="ECO:0000313" key="3">
    <source>
        <dbReference type="Proteomes" id="UP000000599"/>
    </source>
</evidence>
<dbReference type="GeneID" id="2903974"/>
<feature type="compositionally biased region" description="Polar residues" evidence="1">
    <location>
        <begin position="826"/>
        <end position="841"/>
    </location>
</feature>
<dbReference type="eggNOG" id="ENOG502QQDI">
    <property type="taxonomic scope" value="Eukaryota"/>
</dbReference>
<feature type="compositionally biased region" description="Polar residues" evidence="1">
    <location>
        <begin position="656"/>
        <end position="669"/>
    </location>
</feature>
<name>Q6BKG7_DEBHA</name>
<protein>
    <submittedName>
        <fullName evidence="2">DEHA2F22110p</fullName>
    </submittedName>
</protein>
<gene>
    <name evidence="2" type="ordered locus">DEHA2F22110g</name>
</gene>
<feature type="compositionally biased region" description="Polar residues" evidence="1">
    <location>
        <begin position="986"/>
        <end position="997"/>
    </location>
</feature>
<feature type="compositionally biased region" description="Polar residues" evidence="1">
    <location>
        <begin position="88"/>
        <end position="102"/>
    </location>
</feature>
<feature type="region of interest" description="Disordered" evidence="1">
    <location>
        <begin position="1198"/>
        <end position="1229"/>
    </location>
</feature>
<dbReference type="RefSeq" id="XP_461304.2">
    <property type="nucleotide sequence ID" value="XM_461304.2"/>
</dbReference>
<organism evidence="2 3">
    <name type="scientific">Debaryomyces hansenii (strain ATCC 36239 / CBS 767 / BCRC 21394 / JCM 1990 / NBRC 0083 / IGC 2968)</name>
    <name type="common">Yeast</name>
    <name type="synonym">Torulaspora hansenii</name>
    <dbReference type="NCBI Taxonomy" id="284592"/>
    <lineage>
        <taxon>Eukaryota</taxon>
        <taxon>Fungi</taxon>
        <taxon>Dikarya</taxon>
        <taxon>Ascomycota</taxon>
        <taxon>Saccharomycotina</taxon>
        <taxon>Pichiomycetes</taxon>
        <taxon>Debaryomycetaceae</taxon>
        <taxon>Debaryomyces</taxon>
    </lineage>
</organism>
<feature type="region of interest" description="Disordered" evidence="1">
    <location>
        <begin position="64"/>
        <end position="158"/>
    </location>
</feature>
<proteinExistence type="predicted"/>
<evidence type="ECO:0000256" key="1">
    <source>
        <dbReference type="SAM" id="MobiDB-lite"/>
    </source>
</evidence>
<feature type="region of interest" description="Disordered" evidence="1">
    <location>
        <begin position="504"/>
        <end position="841"/>
    </location>
</feature>
<dbReference type="Proteomes" id="UP000000599">
    <property type="component" value="Chromosome F"/>
</dbReference>
<feature type="compositionally biased region" description="Low complexity" evidence="1">
    <location>
        <begin position="217"/>
        <end position="232"/>
    </location>
</feature>
<feature type="region of interest" description="Disordered" evidence="1">
    <location>
        <begin position="1099"/>
        <end position="1175"/>
    </location>
</feature>
<dbReference type="InParanoid" id="Q6BKG7"/>
<dbReference type="EMBL" id="CR382138">
    <property type="protein sequence ID" value="CAG89705.2"/>
    <property type="molecule type" value="Genomic_DNA"/>
</dbReference>
<feature type="compositionally biased region" description="Basic and acidic residues" evidence="1">
    <location>
        <begin position="566"/>
        <end position="617"/>
    </location>
</feature>
<feature type="compositionally biased region" description="Basic residues" evidence="1">
    <location>
        <begin position="618"/>
        <end position="636"/>
    </location>
</feature>
<feature type="compositionally biased region" description="Polar residues" evidence="1">
    <location>
        <begin position="1103"/>
        <end position="1115"/>
    </location>
</feature>
<feature type="region of interest" description="Disordered" evidence="1">
    <location>
        <begin position="211"/>
        <end position="249"/>
    </location>
</feature>
<dbReference type="OrthoDB" id="4096741at2759"/>
<feature type="region of interest" description="Disordered" evidence="1">
    <location>
        <begin position="930"/>
        <end position="1001"/>
    </location>
</feature>
<feature type="compositionally biased region" description="Polar residues" evidence="1">
    <location>
        <begin position="720"/>
        <end position="737"/>
    </location>
</feature>
<feature type="compositionally biased region" description="Polar residues" evidence="1">
    <location>
        <begin position="117"/>
        <end position="138"/>
    </location>
</feature>
<dbReference type="VEuPathDB" id="FungiDB:DEHA2F22110g"/>
<feature type="compositionally biased region" description="Low complexity" evidence="1">
    <location>
        <begin position="1138"/>
        <end position="1149"/>
    </location>
</feature>
<dbReference type="AlphaFoldDB" id="Q6BKG7"/>